<evidence type="ECO:0000256" key="8">
    <source>
        <dbReference type="ARBA" id="ARBA00023306"/>
    </source>
</evidence>
<dbReference type="EC" id="6.3.2.10" evidence="10 11"/>
<keyword evidence="6 10" id="KW-0133">Cell shape</keyword>
<keyword evidence="3 10" id="KW-0132">Cell division</keyword>
<comment type="catalytic activity">
    <reaction evidence="10 11">
        <text>D-alanyl-D-alanine + UDP-N-acetyl-alpha-D-muramoyl-L-alanyl-gamma-D-glutamyl-meso-2,6-diaminopimelate + ATP = UDP-N-acetyl-alpha-D-muramoyl-L-alanyl-gamma-D-glutamyl-meso-2,6-diaminopimeloyl-D-alanyl-D-alanine + ADP + phosphate + H(+)</text>
        <dbReference type="Rhea" id="RHEA:28374"/>
        <dbReference type="ChEBI" id="CHEBI:15378"/>
        <dbReference type="ChEBI" id="CHEBI:30616"/>
        <dbReference type="ChEBI" id="CHEBI:43474"/>
        <dbReference type="ChEBI" id="CHEBI:57822"/>
        <dbReference type="ChEBI" id="CHEBI:61386"/>
        <dbReference type="ChEBI" id="CHEBI:83905"/>
        <dbReference type="ChEBI" id="CHEBI:456216"/>
        <dbReference type="EC" id="6.3.2.10"/>
    </reaction>
</comment>
<evidence type="ECO:0000256" key="9">
    <source>
        <dbReference type="ARBA" id="ARBA00023316"/>
    </source>
</evidence>
<evidence type="ECO:0000256" key="10">
    <source>
        <dbReference type="HAMAP-Rule" id="MF_02019"/>
    </source>
</evidence>
<evidence type="ECO:0000256" key="5">
    <source>
        <dbReference type="ARBA" id="ARBA00022840"/>
    </source>
</evidence>
<dbReference type="Gene3D" id="3.40.1390.10">
    <property type="entry name" value="MurE/MurF, N-terminal domain"/>
    <property type="match status" value="1"/>
</dbReference>
<comment type="pathway">
    <text evidence="10 11">Cell wall biogenesis; peptidoglycan biosynthesis.</text>
</comment>
<dbReference type="InterPro" id="IPR004101">
    <property type="entry name" value="Mur_ligase_C"/>
</dbReference>
<dbReference type="Gene3D" id="3.90.190.20">
    <property type="entry name" value="Mur ligase, C-terminal domain"/>
    <property type="match status" value="1"/>
</dbReference>
<keyword evidence="1 10" id="KW-0963">Cytoplasm</keyword>
<feature type="domain" description="Mur ligase C-terminal" evidence="13">
    <location>
        <begin position="313"/>
        <end position="432"/>
    </location>
</feature>
<feature type="domain" description="Mur ligase central" evidence="14">
    <location>
        <begin position="105"/>
        <end position="291"/>
    </location>
</feature>
<dbReference type="GO" id="GO:0008360">
    <property type="term" value="P:regulation of cell shape"/>
    <property type="evidence" value="ECO:0007669"/>
    <property type="project" value="UniProtKB-KW"/>
</dbReference>
<keyword evidence="4 10" id="KW-0547">Nucleotide-binding</keyword>
<protein>
    <recommendedName>
        <fullName evidence="10 11">UDP-N-acetylmuramoyl-tripeptide--D-alanyl-D-alanine ligase</fullName>
        <ecNumber evidence="10 11">6.3.2.10</ecNumber>
    </recommendedName>
    <alternativeName>
        <fullName evidence="10">D-alanyl-D-alanine-adding enzyme</fullName>
    </alternativeName>
</protein>
<evidence type="ECO:0000256" key="7">
    <source>
        <dbReference type="ARBA" id="ARBA00022984"/>
    </source>
</evidence>
<dbReference type="AlphaFoldDB" id="A0A411HGJ1"/>
<dbReference type="OrthoDB" id="9801978at2"/>
<comment type="subcellular location">
    <subcellularLocation>
        <location evidence="10 11">Cytoplasm</location>
    </subcellularLocation>
</comment>
<dbReference type="InterPro" id="IPR005863">
    <property type="entry name" value="UDP-N-AcMur_synth"/>
</dbReference>
<evidence type="ECO:0000259" key="13">
    <source>
        <dbReference type="Pfam" id="PF02875"/>
    </source>
</evidence>
<keyword evidence="16" id="KW-1185">Reference proteome</keyword>
<dbReference type="SUPFAM" id="SSF53623">
    <property type="entry name" value="MurD-like peptide ligases, catalytic domain"/>
    <property type="match status" value="1"/>
</dbReference>
<dbReference type="InterPro" id="IPR051046">
    <property type="entry name" value="MurCDEF_CellWall_CoF430Synth"/>
</dbReference>
<evidence type="ECO:0000313" key="16">
    <source>
        <dbReference type="Proteomes" id="UP000291562"/>
    </source>
</evidence>
<dbReference type="Pfam" id="PF01225">
    <property type="entry name" value="Mur_ligase"/>
    <property type="match status" value="1"/>
</dbReference>
<accession>A0A411HGJ1</accession>
<evidence type="ECO:0000256" key="11">
    <source>
        <dbReference type="RuleBase" id="RU004136"/>
    </source>
</evidence>
<dbReference type="Gene3D" id="3.40.1190.10">
    <property type="entry name" value="Mur-like, catalytic domain"/>
    <property type="match status" value="1"/>
</dbReference>
<dbReference type="PANTHER" id="PTHR43024:SF1">
    <property type="entry name" value="UDP-N-ACETYLMURAMOYL-TRIPEPTIDE--D-ALANYL-D-ALANINE LIGASE"/>
    <property type="match status" value="1"/>
</dbReference>
<dbReference type="Pfam" id="PF02875">
    <property type="entry name" value="Mur_ligase_C"/>
    <property type="match status" value="1"/>
</dbReference>
<dbReference type="SUPFAM" id="SSF63418">
    <property type="entry name" value="MurE/MurF N-terminal domain"/>
    <property type="match status" value="1"/>
</dbReference>
<feature type="binding site" evidence="10">
    <location>
        <begin position="107"/>
        <end position="113"/>
    </location>
    <ligand>
        <name>ATP</name>
        <dbReference type="ChEBI" id="CHEBI:30616"/>
    </ligand>
</feature>
<evidence type="ECO:0000256" key="4">
    <source>
        <dbReference type="ARBA" id="ARBA00022741"/>
    </source>
</evidence>
<dbReference type="Pfam" id="PF08245">
    <property type="entry name" value="Mur_ligase_M"/>
    <property type="match status" value="1"/>
</dbReference>
<sequence>MLNLRLSDIARLTGGRLHGADATVQNVATDSRQPQSGAMFIALKGEQFDAHDFVADAQQQGAIAALVGRQLDLPMAQVIVADTERALGAIATFVRAAHNAHVVGITGSNGKTTVKALVASILQRAGRTHVNAGNFNNEIGLPLTVLALPADAEFAVLEMGAGKPGDIAYLAAIAKPQIGLVNNIAAAHLERMGNLQGVATTKGAIYQTLPQDGVAIINADDAFAEFFAGLAGARRIVRFGIEHRADVSASVHNLGANSTFTLHTPLGDCEVDLPLSGCHNVMNALAASAIAIALDVPLETIKLGLENAAPVKGRLIRHTSALGWTLIDDTYNANPASTAAAIATLVLQPGEPWLVLGDMKELGADAAQLHAEIGALAQRSGVRRLFGVGELTRSAVNSFGADATHYPDQQSLGDALRREIHSGVVCLIKGSRSSAMEKIVTALLSANDATHGAQHAA</sequence>
<dbReference type="InterPro" id="IPR036565">
    <property type="entry name" value="Mur-like_cat_sf"/>
</dbReference>
<dbReference type="GO" id="GO:0008766">
    <property type="term" value="F:UDP-N-acetylmuramoylalanyl-D-glutamyl-2,6-diaminopimelate-D-alanyl-D-alanine ligase activity"/>
    <property type="evidence" value="ECO:0007669"/>
    <property type="project" value="RHEA"/>
</dbReference>
<dbReference type="GO" id="GO:0051301">
    <property type="term" value="P:cell division"/>
    <property type="evidence" value="ECO:0007669"/>
    <property type="project" value="UniProtKB-KW"/>
</dbReference>
<dbReference type="RefSeq" id="WP_129831821.1">
    <property type="nucleotide sequence ID" value="NZ_CP035704.1"/>
</dbReference>
<gene>
    <name evidence="10" type="primary">murF</name>
    <name evidence="15" type="ORF">ELE36_03755</name>
</gene>
<dbReference type="GO" id="GO:0005737">
    <property type="term" value="C:cytoplasm"/>
    <property type="evidence" value="ECO:0007669"/>
    <property type="project" value="UniProtKB-SubCell"/>
</dbReference>
<dbReference type="Proteomes" id="UP000291562">
    <property type="component" value="Chromosome"/>
</dbReference>
<dbReference type="GO" id="GO:0009252">
    <property type="term" value="P:peptidoglycan biosynthetic process"/>
    <property type="evidence" value="ECO:0007669"/>
    <property type="project" value="UniProtKB-UniRule"/>
</dbReference>
<evidence type="ECO:0000259" key="14">
    <source>
        <dbReference type="Pfam" id="PF08245"/>
    </source>
</evidence>
<dbReference type="KEGG" id="xbc:ELE36_03755"/>
<keyword evidence="2 10" id="KW-0436">Ligase</keyword>
<evidence type="ECO:0000256" key="2">
    <source>
        <dbReference type="ARBA" id="ARBA00022598"/>
    </source>
</evidence>
<feature type="domain" description="Mur ligase N-terminal catalytic" evidence="12">
    <location>
        <begin position="24"/>
        <end position="78"/>
    </location>
</feature>
<reference evidence="15 16" key="1">
    <citation type="submission" date="2019-01" db="EMBL/GenBank/DDBJ databases">
        <title>Pseudolysobacter antarctica gen. nov., sp. nov., isolated from Fildes Peninsula, Antarctica.</title>
        <authorList>
            <person name="Wei Z."/>
            <person name="Peng F."/>
        </authorList>
    </citation>
    <scope>NUCLEOTIDE SEQUENCE [LARGE SCALE GENOMIC DNA]</scope>
    <source>
        <strain evidence="15 16">AQ6-296</strain>
    </source>
</reference>
<dbReference type="NCBIfam" id="TIGR01143">
    <property type="entry name" value="murF"/>
    <property type="match status" value="1"/>
</dbReference>
<proteinExistence type="inferred from homology"/>
<dbReference type="UniPathway" id="UPA00219"/>
<dbReference type="HAMAP" id="MF_02019">
    <property type="entry name" value="MurF"/>
    <property type="match status" value="1"/>
</dbReference>
<dbReference type="InterPro" id="IPR000713">
    <property type="entry name" value="Mur_ligase_N"/>
</dbReference>
<dbReference type="GO" id="GO:0005524">
    <property type="term" value="F:ATP binding"/>
    <property type="evidence" value="ECO:0007669"/>
    <property type="project" value="UniProtKB-UniRule"/>
</dbReference>
<comment type="similarity">
    <text evidence="10">Belongs to the MurCDEF family. MurF subfamily.</text>
</comment>
<keyword evidence="5 10" id="KW-0067">ATP-binding</keyword>
<dbReference type="InterPro" id="IPR036615">
    <property type="entry name" value="Mur_ligase_C_dom_sf"/>
</dbReference>
<organism evidence="15 16">
    <name type="scientific">Pseudolysobacter antarcticus</name>
    <dbReference type="NCBI Taxonomy" id="2511995"/>
    <lineage>
        <taxon>Bacteria</taxon>
        <taxon>Pseudomonadati</taxon>
        <taxon>Pseudomonadota</taxon>
        <taxon>Gammaproteobacteria</taxon>
        <taxon>Lysobacterales</taxon>
        <taxon>Rhodanobacteraceae</taxon>
        <taxon>Pseudolysobacter</taxon>
    </lineage>
</organism>
<keyword evidence="9 10" id="KW-0961">Cell wall biogenesis/degradation</keyword>
<evidence type="ECO:0000256" key="1">
    <source>
        <dbReference type="ARBA" id="ARBA00022490"/>
    </source>
</evidence>
<evidence type="ECO:0000259" key="12">
    <source>
        <dbReference type="Pfam" id="PF01225"/>
    </source>
</evidence>
<evidence type="ECO:0000256" key="3">
    <source>
        <dbReference type="ARBA" id="ARBA00022618"/>
    </source>
</evidence>
<comment type="function">
    <text evidence="10 11">Involved in cell wall formation. Catalyzes the final step in the synthesis of UDP-N-acetylmuramoyl-pentapeptide, the precursor of murein.</text>
</comment>
<dbReference type="InterPro" id="IPR035911">
    <property type="entry name" value="MurE/MurF_N"/>
</dbReference>
<keyword evidence="7 10" id="KW-0573">Peptidoglycan synthesis</keyword>
<dbReference type="SUPFAM" id="SSF53244">
    <property type="entry name" value="MurD-like peptide ligases, peptide-binding domain"/>
    <property type="match status" value="1"/>
</dbReference>
<dbReference type="InterPro" id="IPR013221">
    <property type="entry name" value="Mur_ligase_cen"/>
</dbReference>
<dbReference type="EMBL" id="CP035704">
    <property type="protein sequence ID" value="QBB69564.1"/>
    <property type="molecule type" value="Genomic_DNA"/>
</dbReference>
<evidence type="ECO:0000256" key="6">
    <source>
        <dbReference type="ARBA" id="ARBA00022960"/>
    </source>
</evidence>
<keyword evidence="8 10" id="KW-0131">Cell cycle</keyword>
<evidence type="ECO:0000313" key="15">
    <source>
        <dbReference type="EMBL" id="QBB69564.1"/>
    </source>
</evidence>
<name>A0A411HGJ1_9GAMM</name>
<dbReference type="GO" id="GO:0071555">
    <property type="term" value="P:cell wall organization"/>
    <property type="evidence" value="ECO:0007669"/>
    <property type="project" value="UniProtKB-KW"/>
</dbReference>
<dbReference type="GO" id="GO:0047480">
    <property type="term" value="F:UDP-N-acetylmuramoyl-tripeptide-D-alanyl-D-alanine ligase activity"/>
    <property type="evidence" value="ECO:0007669"/>
    <property type="project" value="UniProtKB-UniRule"/>
</dbReference>
<dbReference type="PANTHER" id="PTHR43024">
    <property type="entry name" value="UDP-N-ACETYLMURAMOYL-TRIPEPTIDE--D-ALANYL-D-ALANINE LIGASE"/>
    <property type="match status" value="1"/>
</dbReference>